<dbReference type="OrthoDB" id="9794241at2"/>
<dbReference type="PANTHER" id="PTHR36452:SF1">
    <property type="entry name" value="DUF2461 DOMAIN-CONTAINING PROTEIN"/>
    <property type="match status" value="1"/>
</dbReference>
<evidence type="ECO:0008006" key="3">
    <source>
        <dbReference type="Google" id="ProtNLM"/>
    </source>
</evidence>
<dbReference type="EMBL" id="CXSU01000012">
    <property type="protein sequence ID" value="CTQ51261.1"/>
    <property type="molecule type" value="Genomic_DNA"/>
</dbReference>
<evidence type="ECO:0000313" key="1">
    <source>
        <dbReference type="EMBL" id="CTQ51261.1"/>
    </source>
</evidence>
<name>A0A0M6YLM7_9RHOB</name>
<dbReference type="NCBIfam" id="TIGR02453">
    <property type="entry name" value="TIGR02453 family protein"/>
    <property type="match status" value="1"/>
</dbReference>
<dbReference type="STRING" id="420998.JDO7802_03300"/>
<dbReference type="AlphaFoldDB" id="A0A0M6YLM7"/>
<dbReference type="RefSeq" id="WP_055086989.1">
    <property type="nucleotide sequence ID" value="NZ_CXSU01000012.1"/>
</dbReference>
<dbReference type="InterPro" id="IPR015996">
    <property type="entry name" value="UCP028451"/>
</dbReference>
<reference evidence="1 2" key="1">
    <citation type="submission" date="2015-07" db="EMBL/GenBank/DDBJ databases">
        <authorList>
            <person name="Noorani M."/>
        </authorList>
    </citation>
    <scope>NUCLEOTIDE SEQUENCE [LARGE SCALE GENOMIC DNA]</scope>
    <source>
        <strain evidence="1 2">CECT 7802</strain>
    </source>
</reference>
<proteinExistence type="predicted"/>
<sequence>MTGFTEQSFAFLENLAANNDRDWFHANKATFQEKLESPFSDLLDALSNRLADALRPLSGGKSTMFRMNRDVRFSEDKSAYKTNVSGLLTPSGTKSEGAGLVYLHLDATGGFAAAGYHALSPKQLRPIREAMIERANGFDNVLSVLSDADRVLEAEDALTAMPRGFTDHAEHRHANHIKLKSLIVRQDLPKVAWTSGDVMDRVEALARDAMPLLTFAEPAR</sequence>
<organism evidence="1 2">
    <name type="scientific">Jannaschia donghaensis</name>
    <dbReference type="NCBI Taxonomy" id="420998"/>
    <lineage>
        <taxon>Bacteria</taxon>
        <taxon>Pseudomonadati</taxon>
        <taxon>Pseudomonadota</taxon>
        <taxon>Alphaproteobacteria</taxon>
        <taxon>Rhodobacterales</taxon>
        <taxon>Roseobacteraceae</taxon>
        <taxon>Jannaschia</taxon>
    </lineage>
</organism>
<dbReference type="InterPro" id="IPR012808">
    <property type="entry name" value="CHP02453"/>
</dbReference>
<protein>
    <recommendedName>
        <fullName evidence="3">TIGR02453 family protein</fullName>
    </recommendedName>
</protein>
<gene>
    <name evidence="1" type="ORF">JDO7802_03300</name>
</gene>
<dbReference type="Pfam" id="PF09365">
    <property type="entry name" value="DUF2461"/>
    <property type="match status" value="1"/>
</dbReference>
<dbReference type="PIRSF" id="PIRSF028451">
    <property type="entry name" value="UCP028451"/>
    <property type="match status" value="1"/>
</dbReference>
<keyword evidence="2" id="KW-1185">Reference proteome</keyword>
<evidence type="ECO:0000313" key="2">
    <source>
        <dbReference type="Proteomes" id="UP000049222"/>
    </source>
</evidence>
<dbReference type="PANTHER" id="PTHR36452">
    <property type="entry name" value="CHROMOSOME 12, WHOLE GENOME SHOTGUN SEQUENCE"/>
    <property type="match status" value="1"/>
</dbReference>
<accession>A0A0M6YLM7</accession>
<dbReference type="Proteomes" id="UP000049222">
    <property type="component" value="Unassembled WGS sequence"/>
</dbReference>